<proteinExistence type="predicted"/>
<name>A0A5B0S548_PUCGR</name>
<gene>
    <name evidence="2" type="ORF">PGTUg99_015557</name>
</gene>
<sequence>MTPKWTVRCLLFAAVSHSAEKPYSSTAKVKPSLNHRSLNIIIPPRLPIILDDQLRSSLVSPKPPPNTTLLRSLLCPLGSQVAAKWAPTPLASVIGRPIHFKLLRLGHFFPPPRGESPPPSTREVADRFPPPRAESTITDLRSFSTPASRINDNGSPIVFHHLEVTESTITDRRSFSTTLSRIDDNGSPIVFHHLEAIPLTLHLSRIDDNGSLIVFHHLEAILLTLHLSRIDDKGSLIVFHHLEAILLTLHLSRIDDNGSLIDLIDFNTSENRRHLSPIVLKGSRSIVFKRSRQNQQHPIADHLADSFERIEVLKMRGIEYGDKDIKTVMRQTNKWLLDLHKDSHVETVDFDILVVFIMQETDAKMHIRDLVATIIETFAGSNTPQTNRQNQLLDAAFVVYETINRYDQGVLLQPDFPKPFCIRHPSLLDVLKYSMKMEKKCKIIEEAKKMIILIDENGICVGVGLPPYPAPPKDSKHIAHDARALATLKEMVETPVCKLNLNQYPPLLVENPPSGPPQTPFSLNSKTKGDVRAPAKSLDASVSYQTYGFGLGGKKSAGVLDKKIACDGKSKSIKTEELQGHNDGWKEKKIKPELPDPLRDYSNTLDNQALAKLRNEMTFYSKLTLAINLAFLPETSDVAVKAVDYLKDEGTDLVQERLKVEKNEIIASRTVSVNTQIHTHRDKKNALLFDSVYFFGNHGGGNFLFPSLGVALTGLHGYSVHGPFRILYHGVAQYHFKQDIPDAPYRFSVAMWSRESSFTSIARHSAYHKKDNQTYSDSTYWLPIYPEYKSDSVREYFEKYHSESRDRTRNNQAKK</sequence>
<evidence type="ECO:0000256" key="1">
    <source>
        <dbReference type="SAM" id="MobiDB-lite"/>
    </source>
</evidence>
<feature type="compositionally biased region" description="Pro residues" evidence="1">
    <location>
        <begin position="111"/>
        <end position="120"/>
    </location>
</feature>
<dbReference type="AlphaFoldDB" id="A0A5B0S548"/>
<reference evidence="2 3" key="1">
    <citation type="submission" date="2019-05" db="EMBL/GenBank/DDBJ databases">
        <title>Emergence of the Ug99 lineage of the wheat stem rust pathogen through somatic hybridization.</title>
        <authorList>
            <person name="Li F."/>
            <person name="Upadhyaya N.M."/>
            <person name="Sperschneider J."/>
            <person name="Matny O."/>
            <person name="Nguyen-Phuc H."/>
            <person name="Mago R."/>
            <person name="Raley C."/>
            <person name="Miller M.E."/>
            <person name="Silverstein K.A.T."/>
            <person name="Henningsen E."/>
            <person name="Hirsch C.D."/>
            <person name="Visser B."/>
            <person name="Pretorius Z.A."/>
            <person name="Steffenson B.J."/>
            <person name="Schwessinger B."/>
            <person name="Dodds P.N."/>
            <person name="Figueroa M."/>
        </authorList>
    </citation>
    <scope>NUCLEOTIDE SEQUENCE [LARGE SCALE GENOMIC DNA]</scope>
    <source>
        <strain evidence="2 3">Ug99</strain>
    </source>
</reference>
<feature type="region of interest" description="Disordered" evidence="1">
    <location>
        <begin position="510"/>
        <end position="534"/>
    </location>
</feature>
<comment type="caution">
    <text evidence="2">The sequence shown here is derived from an EMBL/GenBank/DDBJ whole genome shotgun (WGS) entry which is preliminary data.</text>
</comment>
<accession>A0A5B0S548</accession>
<protein>
    <submittedName>
        <fullName evidence="2">Uncharacterized protein</fullName>
    </submittedName>
</protein>
<dbReference type="EMBL" id="VDEP01000072">
    <property type="protein sequence ID" value="KAA1133261.1"/>
    <property type="molecule type" value="Genomic_DNA"/>
</dbReference>
<evidence type="ECO:0000313" key="3">
    <source>
        <dbReference type="Proteomes" id="UP000325313"/>
    </source>
</evidence>
<organism evidence="2 3">
    <name type="scientific">Puccinia graminis f. sp. tritici</name>
    <dbReference type="NCBI Taxonomy" id="56615"/>
    <lineage>
        <taxon>Eukaryota</taxon>
        <taxon>Fungi</taxon>
        <taxon>Dikarya</taxon>
        <taxon>Basidiomycota</taxon>
        <taxon>Pucciniomycotina</taxon>
        <taxon>Pucciniomycetes</taxon>
        <taxon>Pucciniales</taxon>
        <taxon>Pucciniaceae</taxon>
        <taxon>Puccinia</taxon>
    </lineage>
</organism>
<feature type="region of interest" description="Disordered" evidence="1">
    <location>
        <begin position="111"/>
        <end position="131"/>
    </location>
</feature>
<evidence type="ECO:0000313" key="2">
    <source>
        <dbReference type="EMBL" id="KAA1133261.1"/>
    </source>
</evidence>
<dbReference type="Proteomes" id="UP000325313">
    <property type="component" value="Unassembled WGS sequence"/>
</dbReference>